<feature type="transmembrane region" description="Helical" evidence="9">
    <location>
        <begin position="138"/>
        <end position="160"/>
    </location>
</feature>
<name>A0A1J0WDT5_9RHOB</name>
<keyword evidence="3" id="KW-1003">Cell membrane</keyword>
<protein>
    <recommendedName>
        <fullName evidence="9">TRAP transporter small permease protein</fullName>
    </recommendedName>
</protein>
<dbReference type="GO" id="GO:0015740">
    <property type="term" value="P:C4-dicarboxylate transport"/>
    <property type="evidence" value="ECO:0007669"/>
    <property type="project" value="TreeGrafter"/>
</dbReference>
<organism evidence="11 12">
    <name type="scientific">Sulfitobacter alexandrii</name>
    <dbReference type="NCBI Taxonomy" id="1917485"/>
    <lineage>
        <taxon>Bacteria</taxon>
        <taxon>Pseudomonadati</taxon>
        <taxon>Pseudomonadota</taxon>
        <taxon>Alphaproteobacteria</taxon>
        <taxon>Rhodobacterales</taxon>
        <taxon>Roseobacteraceae</taxon>
        <taxon>Sulfitobacter</taxon>
    </lineage>
</organism>
<evidence type="ECO:0000256" key="3">
    <source>
        <dbReference type="ARBA" id="ARBA00022475"/>
    </source>
</evidence>
<dbReference type="Pfam" id="PF04290">
    <property type="entry name" value="DctQ"/>
    <property type="match status" value="1"/>
</dbReference>
<gene>
    <name evidence="11" type="ORF">BOO69_02890</name>
</gene>
<evidence type="ECO:0000256" key="8">
    <source>
        <dbReference type="ARBA" id="ARBA00038436"/>
    </source>
</evidence>
<feature type="domain" description="Tripartite ATP-independent periplasmic transporters DctQ component" evidence="10">
    <location>
        <begin position="26"/>
        <end position="159"/>
    </location>
</feature>
<evidence type="ECO:0000256" key="6">
    <source>
        <dbReference type="ARBA" id="ARBA00022989"/>
    </source>
</evidence>
<evidence type="ECO:0000256" key="2">
    <source>
        <dbReference type="ARBA" id="ARBA00022448"/>
    </source>
</evidence>
<dbReference type="OrthoDB" id="4250245at2"/>
<feature type="transmembrane region" description="Helical" evidence="9">
    <location>
        <begin position="7"/>
        <end position="28"/>
    </location>
</feature>
<dbReference type="KEGG" id="suam:BOO69_02890"/>
<keyword evidence="2 9" id="KW-0813">Transport</keyword>
<accession>A0A1J0WDT5</accession>
<evidence type="ECO:0000256" key="1">
    <source>
        <dbReference type="ARBA" id="ARBA00004429"/>
    </source>
</evidence>
<evidence type="ECO:0000259" key="10">
    <source>
        <dbReference type="Pfam" id="PF04290"/>
    </source>
</evidence>
<dbReference type="STRING" id="1917485.BOO69_02890"/>
<keyword evidence="6 9" id="KW-1133">Transmembrane helix</keyword>
<dbReference type="EMBL" id="CP018076">
    <property type="protein sequence ID" value="APE42479.1"/>
    <property type="molecule type" value="Genomic_DNA"/>
</dbReference>
<keyword evidence="12" id="KW-1185">Reference proteome</keyword>
<dbReference type="PANTHER" id="PTHR35011">
    <property type="entry name" value="2,3-DIKETO-L-GULONATE TRAP TRANSPORTER SMALL PERMEASE PROTEIN YIAM"/>
    <property type="match status" value="1"/>
</dbReference>
<evidence type="ECO:0000256" key="9">
    <source>
        <dbReference type="RuleBase" id="RU369079"/>
    </source>
</evidence>
<evidence type="ECO:0000256" key="4">
    <source>
        <dbReference type="ARBA" id="ARBA00022519"/>
    </source>
</evidence>
<comment type="function">
    <text evidence="9">Part of the tripartite ATP-independent periplasmic (TRAP) transport system.</text>
</comment>
<comment type="similarity">
    <text evidence="8 9">Belongs to the TRAP transporter small permease family.</text>
</comment>
<evidence type="ECO:0000256" key="7">
    <source>
        <dbReference type="ARBA" id="ARBA00023136"/>
    </source>
</evidence>
<evidence type="ECO:0000313" key="11">
    <source>
        <dbReference type="EMBL" id="APE42479.1"/>
    </source>
</evidence>
<dbReference type="InterPro" id="IPR007387">
    <property type="entry name" value="TRAP_DctQ"/>
</dbReference>
<evidence type="ECO:0000256" key="5">
    <source>
        <dbReference type="ARBA" id="ARBA00022692"/>
    </source>
</evidence>
<dbReference type="GO" id="GO:0022857">
    <property type="term" value="F:transmembrane transporter activity"/>
    <property type="evidence" value="ECO:0007669"/>
    <property type="project" value="UniProtKB-UniRule"/>
</dbReference>
<dbReference type="PANTHER" id="PTHR35011:SF10">
    <property type="entry name" value="TRAP TRANSPORTER SMALL PERMEASE PROTEIN"/>
    <property type="match status" value="1"/>
</dbReference>
<feature type="transmembrane region" description="Helical" evidence="9">
    <location>
        <begin position="87"/>
        <end position="108"/>
    </location>
</feature>
<dbReference type="GO" id="GO:0005886">
    <property type="term" value="C:plasma membrane"/>
    <property type="evidence" value="ECO:0007669"/>
    <property type="project" value="UniProtKB-SubCell"/>
</dbReference>
<keyword evidence="7 9" id="KW-0472">Membrane</keyword>
<keyword evidence="5 9" id="KW-0812">Transmembrane</keyword>
<comment type="subcellular location">
    <subcellularLocation>
        <location evidence="1 9">Cell inner membrane</location>
        <topology evidence="1 9">Multi-pass membrane protein</topology>
    </subcellularLocation>
</comment>
<evidence type="ECO:0000313" key="12">
    <source>
        <dbReference type="Proteomes" id="UP000181897"/>
    </source>
</evidence>
<proteinExistence type="inferred from homology"/>
<reference evidence="11 12" key="1">
    <citation type="submission" date="2016-11" db="EMBL/GenBank/DDBJ databases">
        <title>Complete genome sequence of Sulfitobacter sp. AM1-D1, a toxic bacteria associated with marine dinoflagellate Alexandrium minutum in East China Sea.</title>
        <authorList>
            <person name="Yang Q."/>
            <person name="Zhang X."/>
            <person name="Tian X."/>
        </authorList>
    </citation>
    <scope>NUCLEOTIDE SEQUENCE [LARGE SCALE GENOMIC DNA]</scope>
    <source>
        <strain evidence="11 12">AM1-D1</strain>
    </source>
</reference>
<dbReference type="RefSeq" id="WP_071970140.1">
    <property type="nucleotide sequence ID" value="NZ_CP018076.1"/>
</dbReference>
<dbReference type="AlphaFoldDB" id="A0A1J0WDT5"/>
<dbReference type="Proteomes" id="UP000181897">
    <property type="component" value="Chromosome"/>
</dbReference>
<keyword evidence="4 9" id="KW-0997">Cell inner membrane</keyword>
<sequence>MKVIGKLISGINGLASGIAGVLVIIMVVHVSADVTMRYVFERPLDATILYVSVFYMIAIAFLPLGLVEQKDSHIAVELLAERFPDRIQTALAFIATLVTAIVAAAVTVRTGQEALSKYAAGAYSIEAGGKILTWPSYFYLPIGFGMMAVVSVWKLIAMLTGRDSGLSMMKVEDPYLSEEKSNV</sequence>
<feature type="transmembrane region" description="Helical" evidence="9">
    <location>
        <begin position="48"/>
        <end position="67"/>
    </location>
</feature>
<dbReference type="InterPro" id="IPR055348">
    <property type="entry name" value="DctQ"/>
</dbReference>
<comment type="subunit">
    <text evidence="9">The complex comprises the extracytoplasmic solute receptor protein and the two transmembrane proteins.</text>
</comment>